<accession>A0A183JGI1</accession>
<evidence type="ECO:0000313" key="3">
    <source>
        <dbReference type="Proteomes" id="UP000279833"/>
    </source>
</evidence>
<dbReference type="AlphaFoldDB" id="A0A183JGI1"/>
<organism evidence="4">
    <name type="scientific">Schistosoma curassoni</name>
    <dbReference type="NCBI Taxonomy" id="6186"/>
    <lineage>
        <taxon>Eukaryota</taxon>
        <taxon>Metazoa</taxon>
        <taxon>Spiralia</taxon>
        <taxon>Lophotrochozoa</taxon>
        <taxon>Platyhelminthes</taxon>
        <taxon>Trematoda</taxon>
        <taxon>Digenea</taxon>
        <taxon>Strigeidida</taxon>
        <taxon>Schistosomatoidea</taxon>
        <taxon>Schistosomatidae</taxon>
        <taxon>Schistosoma</taxon>
    </lineage>
</organism>
<evidence type="ECO:0000313" key="4">
    <source>
        <dbReference type="WBParaSite" id="SCUD_0000180201-mRNA-1"/>
    </source>
</evidence>
<reference evidence="4" key="1">
    <citation type="submission" date="2016-06" db="UniProtKB">
        <authorList>
            <consortium name="WormBaseParasite"/>
        </authorList>
    </citation>
    <scope>IDENTIFICATION</scope>
</reference>
<feature type="region of interest" description="Disordered" evidence="1">
    <location>
        <begin position="1"/>
        <end position="23"/>
    </location>
</feature>
<sequence>MEHFEKLLNSSAPLSPPDIGAAPTDLLTDVTPATTEEIGMAIRQIKSGKATGSDNMPAEAPKSDIEVTAGMLHVLFGKIWEEVQMPMD</sequence>
<evidence type="ECO:0000256" key="1">
    <source>
        <dbReference type="SAM" id="MobiDB-lite"/>
    </source>
</evidence>
<reference evidence="2 3" key="2">
    <citation type="submission" date="2018-11" db="EMBL/GenBank/DDBJ databases">
        <authorList>
            <consortium name="Pathogen Informatics"/>
        </authorList>
    </citation>
    <scope>NUCLEOTIDE SEQUENCE [LARGE SCALE GENOMIC DNA]</scope>
    <source>
        <strain evidence="2">Dakar</strain>
        <strain evidence="3">Dakar, Senegal</strain>
    </source>
</reference>
<dbReference type="EMBL" id="UZAK01001552">
    <property type="protein sequence ID" value="VDO70089.1"/>
    <property type="molecule type" value="Genomic_DNA"/>
</dbReference>
<dbReference type="Proteomes" id="UP000279833">
    <property type="component" value="Unassembled WGS sequence"/>
</dbReference>
<dbReference type="WBParaSite" id="SCUD_0000180201-mRNA-1">
    <property type="protein sequence ID" value="SCUD_0000180201-mRNA-1"/>
    <property type="gene ID" value="SCUD_0000180201"/>
</dbReference>
<proteinExistence type="predicted"/>
<keyword evidence="3" id="KW-1185">Reference proteome</keyword>
<protein>
    <submittedName>
        <fullName evidence="2 4">Uncharacterized protein</fullName>
    </submittedName>
</protein>
<name>A0A183JGI1_9TREM</name>
<evidence type="ECO:0000313" key="2">
    <source>
        <dbReference type="EMBL" id="VDO70089.1"/>
    </source>
</evidence>
<gene>
    <name evidence="2" type="ORF">SCUD_LOCUS1803</name>
</gene>